<keyword evidence="1" id="KW-0676">Redox-active center</keyword>
<dbReference type="PANTHER" id="PTHR42852">
    <property type="entry name" value="THIOL:DISULFIDE INTERCHANGE PROTEIN DSBE"/>
    <property type="match status" value="1"/>
</dbReference>
<name>A0ABT7NL84_9SPHI</name>
<accession>A0ABT7NL84</accession>
<dbReference type="CDD" id="cd02966">
    <property type="entry name" value="TlpA_like_family"/>
    <property type="match status" value="1"/>
</dbReference>
<protein>
    <submittedName>
        <fullName evidence="3">TlpA family protein disulfide reductase</fullName>
    </submittedName>
</protein>
<dbReference type="EMBL" id="JACAGK010000014">
    <property type="protein sequence ID" value="MDM1047900.1"/>
    <property type="molecule type" value="Genomic_DNA"/>
</dbReference>
<dbReference type="InterPro" id="IPR036249">
    <property type="entry name" value="Thioredoxin-like_sf"/>
</dbReference>
<reference evidence="3" key="2">
    <citation type="journal article" date="2022" name="Sci. Total Environ.">
        <title>Prevalence, transmission, and molecular epidemiology of tet(X)-positive bacteria among humans, animals, and environmental niches in China: An epidemiological, and genomic-based study.</title>
        <authorList>
            <person name="Dong N."/>
            <person name="Zeng Y."/>
            <person name="Cai C."/>
            <person name="Sun C."/>
            <person name="Lu J."/>
            <person name="Liu C."/>
            <person name="Zhou H."/>
            <person name="Sun Q."/>
            <person name="Shu L."/>
            <person name="Wang H."/>
            <person name="Wang Y."/>
            <person name="Wang S."/>
            <person name="Wu C."/>
            <person name="Chan E.W."/>
            <person name="Chen G."/>
            <person name="Shen Z."/>
            <person name="Chen S."/>
            <person name="Zhang R."/>
        </authorList>
    </citation>
    <scope>NUCLEOTIDE SEQUENCE</scope>
    <source>
        <strain evidence="3">R1692</strain>
    </source>
</reference>
<comment type="caution">
    <text evidence="3">The sequence shown here is derived from an EMBL/GenBank/DDBJ whole genome shotgun (WGS) entry which is preliminary data.</text>
</comment>
<evidence type="ECO:0000313" key="3">
    <source>
        <dbReference type="EMBL" id="MDM1047900.1"/>
    </source>
</evidence>
<dbReference type="PROSITE" id="PS51352">
    <property type="entry name" value="THIOREDOXIN_2"/>
    <property type="match status" value="1"/>
</dbReference>
<dbReference type="Gene3D" id="1.25.40.10">
    <property type="entry name" value="Tetratricopeptide repeat domain"/>
    <property type="match status" value="1"/>
</dbReference>
<feature type="domain" description="Thioredoxin" evidence="2">
    <location>
        <begin position="491"/>
        <end position="637"/>
    </location>
</feature>
<dbReference type="PROSITE" id="PS00194">
    <property type="entry name" value="THIOREDOXIN_1"/>
    <property type="match status" value="1"/>
</dbReference>
<dbReference type="PANTHER" id="PTHR42852:SF13">
    <property type="entry name" value="PROTEIN DIPZ"/>
    <property type="match status" value="1"/>
</dbReference>
<dbReference type="InterPro" id="IPR012336">
    <property type="entry name" value="Thioredoxin-like_fold"/>
</dbReference>
<dbReference type="Proteomes" id="UP001170954">
    <property type="component" value="Unassembled WGS sequence"/>
</dbReference>
<evidence type="ECO:0000313" key="4">
    <source>
        <dbReference type="Proteomes" id="UP001170954"/>
    </source>
</evidence>
<sequence length="644" mass="75186">MMKTNIIPITFLQILICLNLLGQKYDVKIYPTMPQPKDSVSIELSAPNLTNTNNKMFLQFSSSNFYEMPQSLEMNRSGDKWWVKFQLPFYANYSSFYITDENKELIIRPTDTTHYEIFVYENGKLKEGNYLAKGYSTAIQNRNSQQLWEQQMKNFLIEKRNYPNNYENNLKILQFQMQKASNPKEHENLRKQALQVIERKFRSAPTSDGNLNKVTMGFLILGEKSKVDSIRNVVINEFPSSKLGISYKLNKVLHNTDTVETLDNINQLLRLKNNDNQHAFQEAYVYLFKYHLNKGEVEEAKKYFPLILEEQENPYTWRTYLEYVDLLLEKNTLLDKAEFLNSLVLENISEYPVSLVRFFPETGHLRSFVADRDQKISEINAEVLLRKGVIELKKGNLDKGKDLIERNIKLTQSKEILLYVAKLSRDIGLKEQESHSLHNAYLLFPYDQEIKSLLIESLLKANNDQSSIQNYFSNLDKQWKSEYFISLDKKITKGKSFPKELSIQDMKGNNITASDLKGKVVVVDLWATWCLPCLASFPYVNQVYLKYKDNPEVMFLMLNTGSGNSFEDARNWFKKNKHYSFPVYYNNDKKLNNKLEVNSIPTTFLLDPSGNIVFKKIGSEGEKILQDLDAMIEYVLQNRHLNLK</sequence>
<dbReference type="Pfam" id="PF13905">
    <property type="entry name" value="Thioredoxin_8"/>
    <property type="match status" value="1"/>
</dbReference>
<evidence type="ECO:0000259" key="2">
    <source>
        <dbReference type="PROSITE" id="PS51352"/>
    </source>
</evidence>
<dbReference type="InterPro" id="IPR050553">
    <property type="entry name" value="Thioredoxin_ResA/DsbE_sf"/>
</dbReference>
<keyword evidence="4" id="KW-1185">Reference proteome</keyword>
<proteinExistence type="predicted"/>
<evidence type="ECO:0000256" key="1">
    <source>
        <dbReference type="ARBA" id="ARBA00023284"/>
    </source>
</evidence>
<dbReference type="InterPro" id="IPR017937">
    <property type="entry name" value="Thioredoxin_CS"/>
</dbReference>
<dbReference type="InterPro" id="IPR013766">
    <property type="entry name" value="Thioredoxin_domain"/>
</dbReference>
<reference evidence="3" key="1">
    <citation type="submission" date="2020-06" db="EMBL/GenBank/DDBJ databases">
        <authorList>
            <person name="Dong N."/>
        </authorList>
    </citation>
    <scope>NUCLEOTIDE SEQUENCE</scope>
    <source>
        <strain evidence="3">R1692</strain>
    </source>
</reference>
<gene>
    <name evidence="3" type="ORF">HX018_06575</name>
</gene>
<dbReference type="RefSeq" id="WP_286650883.1">
    <property type="nucleotide sequence ID" value="NZ_JACAGK010000014.1"/>
</dbReference>
<dbReference type="Gene3D" id="3.40.30.10">
    <property type="entry name" value="Glutaredoxin"/>
    <property type="match status" value="1"/>
</dbReference>
<organism evidence="3 4">
    <name type="scientific">Sphingobacterium hotanense</name>
    <dbReference type="NCBI Taxonomy" id="649196"/>
    <lineage>
        <taxon>Bacteria</taxon>
        <taxon>Pseudomonadati</taxon>
        <taxon>Bacteroidota</taxon>
        <taxon>Sphingobacteriia</taxon>
        <taxon>Sphingobacteriales</taxon>
        <taxon>Sphingobacteriaceae</taxon>
        <taxon>Sphingobacterium</taxon>
    </lineage>
</organism>
<dbReference type="InterPro" id="IPR011990">
    <property type="entry name" value="TPR-like_helical_dom_sf"/>
</dbReference>
<dbReference type="SUPFAM" id="SSF52833">
    <property type="entry name" value="Thioredoxin-like"/>
    <property type="match status" value="1"/>
</dbReference>